<dbReference type="InterPro" id="IPR025438">
    <property type="entry name" value="DUF4180"/>
</dbReference>
<dbReference type="EMBL" id="AP035768">
    <property type="protein sequence ID" value="BFO18905.1"/>
    <property type="molecule type" value="Genomic_DNA"/>
</dbReference>
<dbReference type="InterPro" id="IPR036866">
    <property type="entry name" value="RibonucZ/Hydroxyglut_hydro"/>
</dbReference>
<evidence type="ECO:0000256" key="1">
    <source>
        <dbReference type="SAM" id="MobiDB-lite"/>
    </source>
</evidence>
<dbReference type="InterPro" id="IPR001279">
    <property type="entry name" value="Metallo-B-lactamas"/>
</dbReference>
<evidence type="ECO:0000259" key="2">
    <source>
        <dbReference type="SMART" id="SM00849"/>
    </source>
</evidence>
<sequence>MAARIERLVTSGQFSLDGGTWDVDNNVWIVGDDHEAIVIDAAHDADAIAEAVGDRRLTAIVCTHAHNDHIDAAPALADRTGATIWLHPDDLPLWRQTHPDRDPDSWLADGQVIEAAGADLTVLHTPGHAPGAVCLYEPGLATVFTGDTLFQGGPGATGRSFSHFPTIIDSIRDRLLTLPGDEGPHRPRRLHHDRRGGPAARGVDRTGTLKNHGRGRDPAVRSRPMTTNSLVTLHDVRVLRCAPDGPLLDSESAALDLLGDAFGQDAELVAVPVERVADEFFRLRSGIAGAIMQKFANYRLRLVLVGDISRHIAASTALRDFVHETNNGGHIWFLPTYDDLDARLRPAG</sequence>
<dbReference type="SMART" id="SM00849">
    <property type="entry name" value="Lactamase_B"/>
    <property type="match status" value="1"/>
</dbReference>
<dbReference type="AlphaFoldDB" id="A0AAT9HNT4"/>
<dbReference type="CDD" id="cd06262">
    <property type="entry name" value="metallo-hydrolase-like_MBL-fold"/>
    <property type="match status" value="1"/>
</dbReference>
<reference evidence="3" key="1">
    <citation type="submission" date="2024-06" db="EMBL/GenBank/DDBJ databases">
        <authorList>
            <consortium name="consrtm"/>
            <person name="Uemura M."/>
            <person name="Terahara T."/>
        </authorList>
    </citation>
    <scope>NUCLEOTIDE SEQUENCE</scope>
    <source>
        <strain evidence="3">KM77-8</strain>
    </source>
</reference>
<proteinExistence type="predicted"/>
<dbReference type="Pfam" id="PF00753">
    <property type="entry name" value="Lactamase_B"/>
    <property type="match status" value="1"/>
</dbReference>
<dbReference type="PANTHER" id="PTHR46233">
    <property type="entry name" value="HYDROXYACYLGLUTATHIONE HYDROLASE GLOC"/>
    <property type="match status" value="1"/>
</dbReference>
<organism evidence="3">
    <name type="scientific">Streptomyces haneummycinicus</name>
    <dbReference type="NCBI Taxonomy" id="3074435"/>
    <lineage>
        <taxon>Bacteria</taxon>
        <taxon>Bacillati</taxon>
        <taxon>Actinomycetota</taxon>
        <taxon>Actinomycetes</taxon>
        <taxon>Kitasatosporales</taxon>
        <taxon>Streptomycetaceae</taxon>
        <taxon>Streptomyces</taxon>
    </lineage>
</organism>
<dbReference type="InterPro" id="IPR051453">
    <property type="entry name" value="MBL_Glyoxalase_II"/>
</dbReference>
<reference evidence="3" key="2">
    <citation type="submission" date="2024-07" db="EMBL/GenBank/DDBJ databases">
        <title>Streptomyces haneummycinica sp. nov., a new antibiotic-producing actinobacterium isolated from marine sediment.</title>
        <authorList>
            <person name="Uemura M."/>
            <person name="Hamada M."/>
            <person name="Hirano S."/>
            <person name="Kobayashi K."/>
            <person name="Ohshiro T."/>
            <person name="Kobayashi T."/>
            <person name="Terahara T."/>
        </authorList>
    </citation>
    <scope>NUCLEOTIDE SEQUENCE</scope>
    <source>
        <strain evidence="3">KM77-8</strain>
    </source>
</reference>
<dbReference type="Pfam" id="PF13788">
    <property type="entry name" value="DUF4180"/>
    <property type="match status" value="1"/>
</dbReference>
<feature type="region of interest" description="Disordered" evidence="1">
    <location>
        <begin position="179"/>
        <end position="222"/>
    </location>
</feature>
<protein>
    <recommendedName>
        <fullName evidence="2">Metallo-beta-lactamase domain-containing protein</fullName>
    </recommendedName>
</protein>
<evidence type="ECO:0000313" key="3">
    <source>
        <dbReference type="EMBL" id="BFO18905.1"/>
    </source>
</evidence>
<dbReference type="SUPFAM" id="SSF56281">
    <property type="entry name" value="Metallo-hydrolase/oxidoreductase"/>
    <property type="match status" value="1"/>
</dbReference>
<gene>
    <name evidence="3" type="ORF">SHKM778_52930</name>
</gene>
<dbReference type="PANTHER" id="PTHR46233:SF4">
    <property type="entry name" value="METALLO-BETA-LACTAMASE DOMAIN-CONTAINING PROTEIN"/>
    <property type="match status" value="1"/>
</dbReference>
<feature type="domain" description="Metallo-beta-lactamase" evidence="2">
    <location>
        <begin position="24"/>
        <end position="185"/>
    </location>
</feature>
<accession>A0AAT9HNT4</accession>
<name>A0AAT9HNT4_9ACTN</name>
<dbReference type="Gene3D" id="3.60.15.10">
    <property type="entry name" value="Ribonuclease Z/Hydroxyacylglutathione hydrolase-like"/>
    <property type="match status" value="1"/>
</dbReference>